<dbReference type="CDD" id="cd16917">
    <property type="entry name" value="HATPase_UhpB-NarQ-NarX-like"/>
    <property type="match status" value="1"/>
</dbReference>
<evidence type="ECO:0000256" key="6">
    <source>
        <dbReference type="SAM" id="Phobius"/>
    </source>
</evidence>
<dbReference type="SUPFAM" id="SSF55874">
    <property type="entry name" value="ATPase domain of HSP90 chaperone/DNA topoisomerase II/histidine kinase"/>
    <property type="match status" value="1"/>
</dbReference>
<feature type="transmembrane region" description="Helical" evidence="6">
    <location>
        <begin position="61"/>
        <end position="80"/>
    </location>
</feature>
<name>A0ABV8VP91_9BACI</name>
<dbReference type="RefSeq" id="WP_390194715.1">
    <property type="nucleotide sequence ID" value="NZ_JBHSDV010000001.1"/>
</dbReference>
<keyword evidence="6" id="KW-1133">Transmembrane helix</keyword>
<dbReference type="Pfam" id="PF23540">
    <property type="entry name" value="DesK_N"/>
    <property type="match status" value="1"/>
</dbReference>
<keyword evidence="11" id="KW-1185">Reference proteome</keyword>
<dbReference type="InterPro" id="IPR003594">
    <property type="entry name" value="HATPase_dom"/>
</dbReference>
<comment type="catalytic activity">
    <reaction evidence="1">
        <text>ATP + protein L-histidine = ADP + protein N-phospho-L-histidine.</text>
        <dbReference type="EC" id="2.7.13.3"/>
    </reaction>
</comment>
<keyword evidence="6" id="KW-0472">Membrane</keyword>
<dbReference type="PANTHER" id="PTHR24421:SF63">
    <property type="entry name" value="SENSOR HISTIDINE KINASE DESK"/>
    <property type="match status" value="1"/>
</dbReference>
<proteinExistence type="predicted"/>
<evidence type="ECO:0000256" key="2">
    <source>
        <dbReference type="ARBA" id="ARBA00012438"/>
    </source>
</evidence>
<dbReference type="Pfam" id="PF02518">
    <property type="entry name" value="HATPase_c"/>
    <property type="match status" value="1"/>
</dbReference>
<dbReference type="InterPro" id="IPR050482">
    <property type="entry name" value="Sensor_HK_TwoCompSys"/>
</dbReference>
<feature type="domain" description="Signal transduction histidine kinase subgroup 3 dimerisation and phosphoacceptor" evidence="8">
    <location>
        <begin position="110"/>
        <end position="173"/>
    </location>
</feature>
<evidence type="ECO:0000256" key="1">
    <source>
        <dbReference type="ARBA" id="ARBA00000085"/>
    </source>
</evidence>
<protein>
    <recommendedName>
        <fullName evidence="2">histidine kinase</fullName>
        <ecNumber evidence="2">2.7.13.3</ecNumber>
    </recommendedName>
</protein>
<evidence type="ECO:0000259" key="7">
    <source>
        <dbReference type="Pfam" id="PF02518"/>
    </source>
</evidence>
<dbReference type="EMBL" id="JBHSDV010000001">
    <property type="protein sequence ID" value="MFC4386257.1"/>
    <property type="molecule type" value="Genomic_DNA"/>
</dbReference>
<dbReference type="Gene3D" id="3.30.565.10">
    <property type="entry name" value="Histidine kinase-like ATPase, C-terminal domain"/>
    <property type="match status" value="1"/>
</dbReference>
<evidence type="ECO:0000313" key="11">
    <source>
        <dbReference type="Proteomes" id="UP001595880"/>
    </source>
</evidence>
<feature type="domain" description="DesK/YvfT N-terminal" evidence="9">
    <location>
        <begin position="1"/>
        <end position="81"/>
    </location>
</feature>
<sequence length="306" mass="34985">MELVINLAMVFLFSYVYFALFIAFYIGNLRRKAAFVTFYVIHLTTTVLAIIGVFLIDYGTIIGQLPFLIMTILGIILIPINRYNRLKQDELEGKLEDANRKIARLAIIEERHRIARDLHDTLGQKLSMIGLKSELAKKLISKEPTSVEIELDDIQKIARQALKEVREMVSNMKSIRILDELAHVKQLLHAGNIKMRIDLPHQIDHIPLFIQTVLSMCLKESVTNIVKHSEAKNCYIKLIETEDSFFLEVKDDGIGIPANLSFGNGLYGMQERLEFVNGKMEFVPDKKGMKLFIVIPNVIKQGEENE</sequence>
<feature type="transmembrane region" description="Helical" evidence="6">
    <location>
        <begin position="33"/>
        <end position="55"/>
    </location>
</feature>
<dbReference type="Proteomes" id="UP001595880">
    <property type="component" value="Unassembled WGS sequence"/>
</dbReference>
<accession>A0ABV8VP91</accession>
<evidence type="ECO:0000313" key="10">
    <source>
        <dbReference type="EMBL" id="MFC4386257.1"/>
    </source>
</evidence>
<evidence type="ECO:0000256" key="3">
    <source>
        <dbReference type="ARBA" id="ARBA00022679"/>
    </source>
</evidence>
<keyword evidence="5" id="KW-0902">Two-component regulatory system</keyword>
<feature type="transmembrane region" description="Helical" evidence="6">
    <location>
        <begin position="6"/>
        <end position="26"/>
    </location>
</feature>
<dbReference type="InterPro" id="IPR056374">
    <property type="entry name" value="DesK/YvfT_N"/>
</dbReference>
<keyword evidence="4 10" id="KW-0418">Kinase</keyword>
<dbReference type="Pfam" id="PF07730">
    <property type="entry name" value="HisKA_3"/>
    <property type="match status" value="1"/>
</dbReference>
<organism evidence="10 11">
    <name type="scientific">Gracilibacillus marinus</name>
    <dbReference type="NCBI Taxonomy" id="630535"/>
    <lineage>
        <taxon>Bacteria</taxon>
        <taxon>Bacillati</taxon>
        <taxon>Bacillota</taxon>
        <taxon>Bacilli</taxon>
        <taxon>Bacillales</taxon>
        <taxon>Bacillaceae</taxon>
        <taxon>Gracilibacillus</taxon>
    </lineage>
</organism>
<feature type="domain" description="Histidine kinase/HSP90-like ATPase" evidence="7">
    <location>
        <begin position="214"/>
        <end position="294"/>
    </location>
</feature>
<evidence type="ECO:0000259" key="9">
    <source>
        <dbReference type="Pfam" id="PF23540"/>
    </source>
</evidence>
<reference evidence="11" key="1">
    <citation type="journal article" date="2019" name="Int. J. Syst. Evol. Microbiol.">
        <title>The Global Catalogue of Microorganisms (GCM) 10K type strain sequencing project: providing services to taxonomists for standard genome sequencing and annotation.</title>
        <authorList>
            <consortium name="The Broad Institute Genomics Platform"/>
            <consortium name="The Broad Institute Genome Sequencing Center for Infectious Disease"/>
            <person name="Wu L."/>
            <person name="Ma J."/>
        </authorList>
    </citation>
    <scope>NUCLEOTIDE SEQUENCE [LARGE SCALE GENOMIC DNA]</scope>
    <source>
        <strain evidence="11">KACC 14058</strain>
    </source>
</reference>
<dbReference type="InterPro" id="IPR011712">
    <property type="entry name" value="Sig_transdc_His_kin_sub3_dim/P"/>
</dbReference>
<dbReference type="InterPro" id="IPR036890">
    <property type="entry name" value="HATPase_C_sf"/>
</dbReference>
<keyword evidence="6" id="KW-0812">Transmembrane</keyword>
<gene>
    <name evidence="10" type="ORF">ACFOZ1_00410</name>
</gene>
<evidence type="ECO:0000256" key="5">
    <source>
        <dbReference type="ARBA" id="ARBA00023012"/>
    </source>
</evidence>
<dbReference type="Gene3D" id="1.20.5.1930">
    <property type="match status" value="1"/>
</dbReference>
<dbReference type="GO" id="GO:0016301">
    <property type="term" value="F:kinase activity"/>
    <property type="evidence" value="ECO:0007669"/>
    <property type="project" value="UniProtKB-KW"/>
</dbReference>
<evidence type="ECO:0000259" key="8">
    <source>
        <dbReference type="Pfam" id="PF07730"/>
    </source>
</evidence>
<keyword evidence="3" id="KW-0808">Transferase</keyword>
<evidence type="ECO:0000256" key="4">
    <source>
        <dbReference type="ARBA" id="ARBA00022777"/>
    </source>
</evidence>
<dbReference type="EC" id="2.7.13.3" evidence="2"/>
<comment type="caution">
    <text evidence="10">The sequence shown here is derived from an EMBL/GenBank/DDBJ whole genome shotgun (WGS) entry which is preliminary data.</text>
</comment>
<dbReference type="PANTHER" id="PTHR24421">
    <property type="entry name" value="NITRATE/NITRITE SENSOR PROTEIN NARX-RELATED"/>
    <property type="match status" value="1"/>
</dbReference>